<name>A0A2N3Y8V7_SACSN</name>
<dbReference type="STRING" id="994479.GCA_000194155_00650"/>
<evidence type="ECO:0000256" key="1">
    <source>
        <dbReference type="SAM" id="MobiDB-lite"/>
    </source>
</evidence>
<keyword evidence="4" id="KW-1185">Reference proteome</keyword>
<protein>
    <submittedName>
        <fullName evidence="3">Membrane protein (TIGR02234 family)</fullName>
    </submittedName>
</protein>
<dbReference type="AlphaFoldDB" id="A0A2N3Y8V7"/>
<dbReference type="RefSeq" id="WP_010306771.1">
    <property type="nucleotide sequence ID" value="NZ_CP061007.1"/>
</dbReference>
<evidence type="ECO:0000256" key="2">
    <source>
        <dbReference type="SAM" id="Phobius"/>
    </source>
</evidence>
<dbReference type="EMBL" id="PJNB01000001">
    <property type="protein sequence ID" value="PKW19348.1"/>
    <property type="molecule type" value="Genomic_DNA"/>
</dbReference>
<sequence length="206" mass="21499">MTTEPGSETTAPPARSKGLLWSVVLLALVAAGLLWGASALTWLGQRYRTPFGTEVTGGFTGEDLRPELVPMALAALAAVAAVLATGGVFRRVVGVLIAVAGGLLVWRAVELYTSGWFATGKPDDVPPGSTPIGELLSQPYGPLLMAAGALLLFVAGLLVAFRAGRMPAMGAKYSAPGAAKQESHDPDRQMWNDLDAGRDPTDDQDR</sequence>
<accession>A0A2N3Y8V7</accession>
<dbReference type="InterPro" id="IPR019051">
    <property type="entry name" value="Trp_biosyn_TM_oprn/chp"/>
</dbReference>
<feature type="compositionally biased region" description="Basic and acidic residues" evidence="1">
    <location>
        <begin position="181"/>
        <end position="206"/>
    </location>
</feature>
<proteinExistence type="predicted"/>
<comment type="caution">
    <text evidence="3">The sequence shown here is derived from an EMBL/GenBank/DDBJ whole genome shotgun (WGS) entry which is preliminary data.</text>
</comment>
<reference evidence="3" key="1">
    <citation type="submission" date="2017-12" db="EMBL/GenBank/DDBJ databases">
        <title>Sequencing the genomes of 1000 Actinobacteria strains.</title>
        <authorList>
            <person name="Klenk H.-P."/>
        </authorList>
    </citation>
    <scope>NUCLEOTIDE SEQUENCE [LARGE SCALE GENOMIC DNA]</scope>
    <source>
        <strain evidence="3">DSM 44228</strain>
    </source>
</reference>
<organism evidence="3 4">
    <name type="scientific">Saccharopolyspora spinosa</name>
    <dbReference type="NCBI Taxonomy" id="60894"/>
    <lineage>
        <taxon>Bacteria</taxon>
        <taxon>Bacillati</taxon>
        <taxon>Actinomycetota</taxon>
        <taxon>Actinomycetes</taxon>
        <taxon>Pseudonocardiales</taxon>
        <taxon>Pseudonocardiaceae</taxon>
        <taxon>Saccharopolyspora</taxon>
    </lineage>
</organism>
<gene>
    <name evidence="3" type="ORF">A8926_7514</name>
</gene>
<keyword evidence="2" id="KW-1133">Transmembrane helix</keyword>
<keyword evidence="2" id="KW-0812">Transmembrane</keyword>
<feature type="region of interest" description="Disordered" evidence="1">
    <location>
        <begin position="174"/>
        <end position="206"/>
    </location>
</feature>
<evidence type="ECO:0000313" key="4">
    <source>
        <dbReference type="Proteomes" id="UP000233786"/>
    </source>
</evidence>
<feature type="transmembrane region" description="Helical" evidence="2">
    <location>
        <begin position="68"/>
        <end position="85"/>
    </location>
</feature>
<evidence type="ECO:0000313" key="3">
    <source>
        <dbReference type="EMBL" id="PKW19348.1"/>
    </source>
</evidence>
<dbReference type="OrthoDB" id="3701368at2"/>
<feature type="transmembrane region" description="Helical" evidence="2">
    <location>
        <begin position="92"/>
        <end position="109"/>
    </location>
</feature>
<dbReference type="Pfam" id="PF09534">
    <property type="entry name" value="Trp_oprn_chp"/>
    <property type="match status" value="1"/>
</dbReference>
<feature type="transmembrane region" description="Helical" evidence="2">
    <location>
        <begin position="19"/>
        <end position="43"/>
    </location>
</feature>
<feature type="transmembrane region" description="Helical" evidence="2">
    <location>
        <begin position="140"/>
        <end position="161"/>
    </location>
</feature>
<keyword evidence="2" id="KW-0472">Membrane</keyword>
<dbReference type="Proteomes" id="UP000233786">
    <property type="component" value="Unassembled WGS sequence"/>
</dbReference>